<dbReference type="InterPro" id="IPR015421">
    <property type="entry name" value="PyrdxlP-dep_Trfase_major"/>
</dbReference>
<dbReference type="EMBL" id="FNQV01000011">
    <property type="protein sequence ID" value="SEA55238.1"/>
    <property type="molecule type" value="Genomic_DNA"/>
</dbReference>
<reference evidence="8" key="1">
    <citation type="submission" date="2016-10" db="EMBL/GenBank/DDBJ databases">
        <authorList>
            <person name="Varghese N."/>
            <person name="Submissions S."/>
        </authorList>
    </citation>
    <scope>NUCLEOTIDE SEQUENCE [LARGE SCALE GENOMIC DNA]</scope>
    <source>
        <strain evidence="8">KPR-1</strain>
    </source>
</reference>
<dbReference type="InterPro" id="IPR015422">
    <property type="entry name" value="PyrdxlP-dep_Trfase_small"/>
</dbReference>
<gene>
    <name evidence="7" type="ORF">SAMN02910418_01868</name>
</gene>
<dbReference type="Proteomes" id="UP000199288">
    <property type="component" value="Unassembled WGS sequence"/>
</dbReference>
<proteinExistence type="inferred from homology"/>
<dbReference type="GO" id="GO:0047804">
    <property type="term" value="F:cysteine-S-conjugate beta-lyase activity"/>
    <property type="evidence" value="ECO:0007669"/>
    <property type="project" value="UniProtKB-EC"/>
</dbReference>
<evidence type="ECO:0000313" key="8">
    <source>
        <dbReference type="Proteomes" id="UP000199288"/>
    </source>
</evidence>
<evidence type="ECO:0000313" key="7">
    <source>
        <dbReference type="EMBL" id="SEA55238.1"/>
    </source>
</evidence>
<name>A0A1H4C4F1_9ACTO</name>
<evidence type="ECO:0000256" key="2">
    <source>
        <dbReference type="ARBA" id="ARBA00012224"/>
    </source>
</evidence>
<evidence type="ECO:0000256" key="5">
    <source>
        <dbReference type="ARBA" id="ARBA00037974"/>
    </source>
</evidence>
<evidence type="ECO:0000256" key="4">
    <source>
        <dbReference type="ARBA" id="ARBA00023239"/>
    </source>
</evidence>
<evidence type="ECO:0000259" key="6">
    <source>
        <dbReference type="Pfam" id="PF00155"/>
    </source>
</evidence>
<dbReference type="Gene3D" id="3.40.640.10">
    <property type="entry name" value="Type I PLP-dependent aspartate aminotransferase-like (Major domain)"/>
    <property type="match status" value="1"/>
</dbReference>
<comment type="cofactor">
    <cofactor evidence="1">
        <name>pyridoxal 5'-phosphate</name>
        <dbReference type="ChEBI" id="CHEBI:597326"/>
    </cofactor>
</comment>
<dbReference type="InterPro" id="IPR051798">
    <property type="entry name" value="Class-II_PLP-Dep_Aminotrans"/>
</dbReference>
<sequence>MTSSTYFDDFSAYTATNMAQRGSLKWTAFPGTIGAWIAEMDFGISPAIAETIRAEVDKGAFGYLPTCARDDAKAATARWHQRRYGWDITPEQVCLFPDVLTVLEATILHFLEPGQPVVVPTPSYMPFLTQPKLFKREIIEVPGLRNEAGRYTLDLDGIDAALATSGGLLILCNPWNPVGRVLTREELHAVEAIVDKHGARVFADEIHGPVVLDSERRHIPYASLSPTAASHTITATSNSKGWNIPGLKCAQMIVSNDRDAAELDEWIQHYEHLASPLGVKCAVAAYDASDDWLAEVTGVLRANRDLFAARLAEALPDAVHAPAEGTYLAWVDLRPYGCEHPGTYLREQAKVAINDGEDCGAPGHARINLAMAPDNCVAVVDRMAGALTGE</sequence>
<dbReference type="Gene3D" id="3.90.1150.10">
    <property type="entry name" value="Aspartate Aminotransferase, domain 1"/>
    <property type="match status" value="1"/>
</dbReference>
<dbReference type="InterPro" id="IPR015424">
    <property type="entry name" value="PyrdxlP-dep_Trfase"/>
</dbReference>
<dbReference type="InterPro" id="IPR004839">
    <property type="entry name" value="Aminotransferase_I/II_large"/>
</dbReference>
<organism evidence="7 8">
    <name type="scientific">Bowdeniella nasicola</name>
    <dbReference type="NCBI Taxonomy" id="208480"/>
    <lineage>
        <taxon>Bacteria</taxon>
        <taxon>Bacillati</taxon>
        <taxon>Actinomycetota</taxon>
        <taxon>Actinomycetes</taxon>
        <taxon>Actinomycetales</taxon>
        <taxon>Actinomycetaceae</taxon>
        <taxon>Bowdeniella</taxon>
    </lineage>
</organism>
<dbReference type="AlphaFoldDB" id="A0A1H4C4F1"/>
<protein>
    <recommendedName>
        <fullName evidence="2">cysteine-S-conjugate beta-lyase</fullName>
        <ecNumber evidence="2">4.4.1.13</ecNumber>
    </recommendedName>
</protein>
<keyword evidence="8" id="KW-1185">Reference proteome</keyword>
<dbReference type="RefSeq" id="WP_222842446.1">
    <property type="nucleotide sequence ID" value="NZ_FNQV01000011.1"/>
</dbReference>
<accession>A0A1H4C4F1</accession>
<dbReference type="SUPFAM" id="SSF53383">
    <property type="entry name" value="PLP-dependent transferases"/>
    <property type="match status" value="1"/>
</dbReference>
<dbReference type="PANTHER" id="PTHR43525:SF2">
    <property type="entry name" value="CYSTATHIONINE BETA-LYASE-RELATED"/>
    <property type="match status" value="1"/>
</dbReference>
<feature type="domain" description="Aminotransferase class I/classII large" evidence="6">
    <location>
        <begin position="41"/>
        <end position="382"/>
    </location>
</feature>
<keyword evidence="4 7" id="KW-0456">Lyase</keyword>
<evidence type="ECO:0000256" key="3">
    <source>
        <dbReference type="ARBA" id="ARBA00022898"/>
    </source>
</evidence>
<dbReference type="Pfam" id="PF00155">
    <property type="entry name" value="Aminotran_1_2"/>
    <property type="match status" value="1"/>
</dbReference>
<comment type="similarity">
    <text evidence="5">Belongs to the class-II pyridoxal-phosphate-dependent aminotransferase family. MalY/PatB cystathionine beta-lyase subfamily.</text>
</comment>
<dbReference type="PANTHER" id="PTHR43525">
    <property type="entry name" value="PROTEIN MALY"/>
    <property type="match status" value="1"/>
</dbReference>
<evidence type="ECO:0000256" key="1">
    <source>
        <dbReference type="ARBA" id="ARBA00001933"/>
    </source>
</evidence>
<dbReference type="CDD" id="cd00609">
    <property type="entry name" value="AAT_like"/>
    <property type="match status" value="1"/>
</dbReference>
<keyword evidence="3" id="KW-0663">Pyridoxal phosphate</keyword>
<dbReference type="GO" id="GO:0030170">
    <property type="term" value="F:pyridoxal phosphate binding"/>
    <property type="evidence" value="ECO:0007669"/>
    <property type="project" value="InterPro"/>
</dbReference>
<dbReference type="EC" id="4.4.1.13" evidence="2"/>